<dbReference type="AlphaFoldDB" id="A0A173S0S4"/>
<dbReference type="Proteomes" id="UP000449249">
    <property type="component" value="Unassembled WGS sequence"/>
</dbReference>
<dbReference type="PANTHER" id="PTHR34148:SF1">
    <property type="entry name" value="ADENOSYLCOBINAMIDE-GDP RIBAZOLETRANSFERASE"/>
    <property type="match status" value="1"/>
</dbReference>
<feature type="transmembrane region" description="Helical" evidence="19">
    <location>
        <begin position="148"/>
        <end position="169"/>
    </location>
</feature>
<dbReference type="EMBL" id="QSVN01000001">
    <property type="protein sequence ID" value="RGO35229.1"/>
    <property type="molecule type" value="Genomic_DNA"/>
</dbReference>
<reference evidence="21 25" key="3">
    <citation type="journal article" date="2019" name="Nat. Med.">
        <title>A library of human gut bacterial isolates paired with longitudinal multiomics data enables mechanistic microbiome research.</title>
        <authorList>
            <person name="Poyet M."/>
            <person name="Groussin M."/>
            <person name="Gibbons S.M."/>
            <person name="Avila-Pacheco J."/>
            <person name="Jiang X."/>
            <person name="Kearney S.M."/>
            <person name="Perrotta A.R."/>
            <person name="Berdy B."/>
            <person name="Zhao S."/>
            <person name="Lieberman T.D."/>
            <person name="Swanson P.K."/>
            <person name="Smith M."/>
            <person name="Roesemann S."/>
            <person name="Alexander J.E."/>
            <person name="Rich S.A."/>
            <person name="Livny J."/>
            <person name="Vlamakis H."/>
            <person name="Clish C."/>
            <person name="Bullock K."/>
            <person name="Deik A."/>
            <person name="Scott J."/>
            <person name="Pierce K.A."/>
            <person name="Xavier R.J."/>
            <person name="Alm E.J."/>
        </authorList>
    </citation>
    <scope>NUCLEOTIDE SEQUENCE [LARGE SCALE GENOMIC DNA]</scope>
    <source>
        <strain evidence="21 25">BIOML-A1</strain>
    </source>
</reference>
<dbReference type="HAMAP" id="MF_00719">
    <property type="entry name" value="CobS"/>
    <property type="match status" value="1"/>
</dbReference>
<evidence type="ECO:0000256" key="8">
    <source>
        <dbReference type="ARBA" id="ARBA00022573"/>
    </source>
</evidence>
<evidence type="ECO:0000313" key="24">
    <source>
        <dbReference type="Proteomes" id="UP000261285"/>
    </source>
</evidence>
<evidence type="ECO:0000256" key="13">
    <source>
        <dbReference type="ARBA" id="ARBA00023136"/>
    </source>
</evidence>
<feature type="transmembrane region" description="Helical" evidence="19">
    <location>
        <begin position="35"/>
        <end position="57"/>
    </location>
</feature>
<dbReference type="InterPro" id="IPR003805">
    <property type="entry name" value="CobS"/>
</dbReference>
<keyword evidence="11 19" id="KW-0460">Magnesium</keyword>
<evidence type="ECO:0000256" key="3">
    <source>
        <dbReference type="ARBA" id="ARBA00004663"/>
    </source>
</evidence>
<feature type="transmembrane region" description="Helical" evidence="19">
    <location>
        <begin position="115"/>
        <end position="136"/>
    </location>
</feature>
<keyword evidence="12 19" id="KW-1133">Transmembrane helix</keyword>
<comment type="function">
    <text evidence="14 19">Joins adenosylcobinamide-GDP and alpha-ribazole to generate adenosylcobalamin (Ado-cobalamin). Also synthesizes adenosylcobalamin 5'-phosphate from adenosylcobinamide-GDP and alpha-ribazole 5'-phosphate.</text>
</comment>
<evidence type="ECO:0000313" key="23">
    <source>
        <dbReference type="Proteomes" id="UP000095597"/>
    </source>
</evidence>
<evidence type="ECO:0000256" key="12">
    <source>
        <dbReference type="ARBA" id="ARBA00022989"/>
    </source>
</evidence>
<dbReference type="GO" id="GO:0009236">
    <property type="term" value="P:cobalamin biosynthetic process"/>
    <property type="evidence" value="ECO:0007669"/>
    <property type="project" value="UniProtKB-UniRule"/>
</dbReference>
<evidence type="ECO:0000256" key="14">
    <source>
        <dbReference type="ARBA" id="ARBA00025228"/>
    </source>
</evidence>
<comment type="pathway">
    <text evidence="3 19">Cofactor biosynthesis; adenosylcobalamin biosynthesis; adenosylcobalamin from cob(II)yrinate a,c-diamide: step 7/7.</text>
</comment>
<comment type="cofactor">
    <cofactor evidence="1 19">
        <name>Mg(2+)</name>
        <dbReference type="ChEBI" id="CHEBI:18420"/>
    </cofactor>
</comment>
<evidence type="ECO:0000256" key="1">
    <source>
        <dbReference type="ARBA" id="ARBA00001946"/>
    </source>
</evidence>
<feature type="transmembrane region" description="Helical" evidence="19">
    <location>
        <begin position="243"/>
        <end position="262"/>
    </location>
</feature>
<keyword evidence="10 19" id="KW-0812">Transmembrane</keyword>
<protein>
    <recommendedName>
        <fullName evidence="6 19">Adenosylcobinamide-GDP ribazoletransferase</fullName>
        <ecNumber evidence="5 19">2.7.8.26</ecNumber>
    </recommendedName>
    <alternativeName>
        <fullName evidence="16 19">Cobalamin synthase</fullName>
    </alternativeName>
    <alternativeName>
        <fullName evidence="15 19">Cobalamin-5'-phosphate synthase</fullName>
    </alternativeName>
</protein>
<evidence type="ECO:0000256" key="4">
    <source>
        <dbReference type="ARBA" id="ARBA00010561"/>
    </source>
</evidence>
<evidence type="ECO:0000313" key="25">
    <source>
        <dbReference type="Proteomes" id="UP000449249"/>
    </source>
</evidence>
<reference evidence="20 23" key="1">
    <citation type="submission" date="2015-09" db="EMBL/GenBank/DDBJ databases">
        <authorList>
            <consortium name="Pathogen Informatics"/>
        </authorList>
    </citation>
    <scope>NUCLEOTIDE SEQUENCE [LARGE SCALE GENOMIC DNA]</scope>
    <source>
        <strain evidence="20 23">2789STDY5834961</strain>
    </source>
</reference>
<dbReference type="RefSeq" id="WP_055213704.1">
    <property type="nucleotide sequence ID" value="NZ_CABMEZ010000001.1"/>
</dbReference>
<comment type="catalytic activity">
    <reaction evidence="17 19">
        <text>alpha-ribazole + adenosylcob(III)inamide-GDP = adenosylcob(III)alamin + GMP + H(+)</text>
        <dbReference type="Rhea" id="RHEA:16049"/>
        <dbReference type="ChEBI" id="CHEBI:10329"/>
        <dbReference type="ChEBI" id="CHEBI:15378"/>
        <dbReference type="ChEBI" id="CHEBI:18408"/>
        <dbReference type="ChEBI" id="CHEBI:58115"/>
        <dbReference type="ChEBI" id="CHEBI:60487"/>
        <dbReference type="EC" id="2.7.8.26"/>
    </reaction>
</comment>
<evidence type="ECO:0000256" key="7">
    <source>
        <dbReference type="ARBA" id="ARBA00022475"/>
    </source>
</evidence>
<keyword evidence="8 19" id="KW-0169">Cobalamin biosynthesis</keyword>
<accession>A0A173S0S4</accession>
<evidence type="ECO:0000256" key="11">
    <source>
        <dbReference type="ARBA" id="ARBA00022842"/>
    </source>
</evidence>
<organism evidence="20 23">
    <name type="scientific">Dorea longicatena</name>
    <dbReference type="NCBI Taxonomy" id="88431"/>
    <lineage>
        <taxon>Bacteria</taxon>
        <taxon>Bacillati</taxon>
        <taxon>Bacillota</taxon>
        <taxon>Clostridia</taxon>
        <taxon>Lachnospirales</taxon>
        <taxon>Lachnospiraceae</taxon>
        <taxon>Dorea</taxon>
    </lineage>
</organism>
<dbReference type="EMBL" id="CYXO01000003">
    <property type="protein sequence ID" value="CUM83507.1"/>
    <property type="molecule type" value="Genomic_DNA"/>
</dbReference>
<dbReference type="Proteomes" id="UP000261285">
    <property type="component" value="Unassembled WGS sequence"/>
</dbReference>
<feature type="transmembrane region" description="Helical" evidence="19">
    <location>
        <begin position="190"/>
        <end position="223"/>
    </location>
</feature>
<evidence type="ECO:0000313" key="22">
    <source>
        <dbReference type="EMBL" id="RGO35229.1"/>
    </source>
</evidence>
<keyword evidence="13 19" id="KW-0472">Membrane</keyword>
<comment type="catalytic activity">
    <reaction evidence="18 19">
        <text>alpha-ribazole 5'-phosphate + adenosylcob(III)inamide-GDP = adenosylcob(III)alamin 5'-phosphate + GMP + H(+)</text>
        <dbReference type="Rhea" id="RHEA:23560"/>
        <dbReference type="ChEBI" id="CHEBI:15378"/>
        <dbReference type="ChEBI" id="CHEBI:57918"/>
        <dbReference type="ChEBI" id="CHEBI:58115"/>
        <dbReference type="ChEBI" id="CHEBI:60487"/>
        <dbReference type="ChEBI" id="CHEBI:60493"/>
        <dbReference type="EC" id="2.7.8.26"/>
    </reaction>
</comment>
<dbReference type="OrthoDB" id="9794626at2"/>
<evidence type="ECO:0000313" key="20">
    <source>
        <dbReference type="EMBL" id="CUM83507.1"/>
    </source>
</evidence>
<dbReference type="PANTHER" id="PTHR34148">
    <property type="entry name" value="ADENOSYLCOBINAMIDE-GDP RIBAZOLETRANSFERASE"/>
    <property type="match status" value="1"/>
</dbReference>
<dbReference type="EC" id="2.7.8.26" evidence="5 19"/>
<dbReference type="GO" id="GO:0005886">
    <property type="term" value="C:plasma membrane"/>
    <property type="evidence" value="ECO:0007669"/>
    <property type="project" value="UniProtKB-SubCell"/>
</dbReference>
<keyword evidence="9 19" id="KW-0808">Transferase</keyword>
<evidence type="ECO:0000256" key="6">
    <source>
        <dbReference type="ARBA" id="ARBA00015850"/>
    </source>
</evidence>
<evidence type="ECO:0000256" key="16">
    <source>
        <dbReference type="ARBA" id="ARBA00032853"/>
    </source>
</evidence>
<dbReference type="EMBL" id="WWSH01000001">
    <property type="protein sequence ID" value="MZK09124.1"/>
    <property type="molecule type" value="Genomic_DNA"/>
</dbReference>
<dbReference type="GO" id="GO:0051073">
    <property type="term" value="F:adenosylcobinamide-GDP ribazoletransferase activity"/>
    <property type="evidence" value="ECO:0007669"/>
    <property type="project" value="UniProtKB-UniRule"/>
</dbReference>
<gene>
    <name evidence="19" type="primary">cobS</name>
    <name evidence="22" type="ORF">DXB16_01325</name>
    <name evidence="20" type="ORF">ERS852573_00758</name>
    <name evidence="21" type="ORF">GT576_01880</name>
</gene>
<evidence type="ECO:0000256" key="10">
    <source>
        <dbReference type="ARBA" id="ARBA00022692"/>
    </source>
</evidence>
<dbReference type="UniPathway" id="UPA00148">
    <property type="reaction ID" value="UER00238"/>
</dbReference>
<evidence type="ECO:0000256" key="17">
    <source>
        <dbReference type="ARBA" id="ARBA00048623"/>
    </source>
</evidence>
<dbReference type="GO" id="GO:0008818">
    <property type="term" value="F:cobalamin 5'-phosphate synthase activity"/>
    <property type="evidence" value="ECO:0007669"/>
    <property type="project" value="UniProtKB-UniRule"/>
</dbReference>
<feature type="transmembrane region" description="Helical" evidence="19">
    <location>
        <begin position="69"/>
        <end position="94"/>
    </location>
</feature>
<dbReference type="Pfam" id="PF02654">
    <property type="entry name" value="CobS"/>
    <property type="match status" value="1"/>
</dbReference>
<comment type="similarity">
    <text evidence="4 19">Belongs to the CobS family.</text>
</comment>
<evidence type="ECO:0000256" key="9">
    <source>
        <dbReference type="ARBA" id="ARBA00022679"/>
    </source>
</evidence>
<name>A0A173S0S4_9FIRM</name>
<reference evidence="22 24" key="2">
    <citation type="submission" date="2018-08" db="EMBL/GenBank/DDBJ databases">
        <title>A genome reference for cultivated species of the human gut microbiota.</title>
        <authorList>
            <person name="Zou Y."/>
            <person name="Xue W."/>
            <person name="Luo G."/>
        </authorList>
    </citation>
    <scope>NUCLEOTIDE SEQUENCE [LARGE SCALE GENOMIC DNA]</scope>
    <source>
        <strain evidence="22 24">OM02-16</strain>
    </source>
</reference>
<evidence type="ECO:0000256" key="5">
    <source>
        <dbReference type="ARBA" id="ARBA00013200"/>
    </source>
</evidence>
<evidence type="ECO:0000313" key="21">
    <source>
        <dbReference type="EMBL" id="MZK09124.1"/>
    </source>
</evidence>
<keyword evidence="7 19" id="KW-1003">Cell membrane</keyword>
<dbReference type="Proteomes" id="UP000095597">
    <property type="component" value="Unassembled WGS sequence"/>
</dbReference>
<evidence type="ECO:0000256" key="19">
    <source>
        <dbReference type="HAMAP-Rule" id="MF_00719"/>
    </source>
</evidence>
<proteinExistence type="inferred from homology"/>
<sequence>MKSIKRIWNSFKIAFSMYSRIPMPRSEWTDENKSYAMCFFPWIGAVIGLLSYGVFRFSKWFDGNGGGNYSLFFVIFLILIPVFITGGIHLDGFLDTQDALSSWQTKERRLEILKDSHAGAFAIISCTIYFLMYIGVYSCLSVRSMEVIAYSFMLSRTLSGLSVVTFPQARKKGMVADFSESASTRITRMVLGIYLIVLCFLIPLTGGICGIGCVISAGVVFGYYYRMAMKNFGGVTGDLCGYFLQVCELVMALVVVVVDIVVKSGIIK</sequence>
<evidence type="ECO:0000256" key="15">
    <source>
        <dbReference type="ARBA" id="ARBA00032605"/>
    </source>
</evidence>
<evidence type="ECO:0000256" key="18">
    <source>
        <dbReference type="ARBA" id="ARBA00049504"/>
    </source>
</evidence>
<evidence type="ECO:0000256" key="2">
    <source>
        <dbReference type="ARBA" id="ARBA00004651"/>
    </source>
</evidence>
<comment type="subcellular location">
    <subcellularLocation>
        <location evidence="2 19">Cell membrane</location>
        <topology evidence="2 19">Multi-pass membrane protein</topology>
    </subcellularLocation>
</comment>